<dbReference type="Proteomes" id="UP000006727">
    <property type="component" value="Chromosome 1"/>
</dbReference>
<dbReference type="SUPFAM" id="SSF81660">
    <property type="entry name" value="Metal cation-transporting ATPase, ATP-binding domain N"/>
    <property type="match status" value="1"/>
</dbReference>
<dbReference type="GO" id="GO:0000166">
    <property type="term" value="F:nucleotide binding"/>
    <property type="evidence" value="ECO:0007669"/>
    <property type="project" value="InterPro"/>
</dbReference>
<evidence type="ECO:0000313" key="1">
    <source>
        <dbReference type="EMBL" id="PNR62896.1"/>
    </source>
</evidence>
<dbReference type="EnsemblPlants" id="Pp3c1_28900V3.1">
    <property type="protein sequence ID" value="PAC:32970484.CDS.1"/>
    <property type="gene ID" value="Pp3c1_28900"/>
</dbReference>
<reference evidence="2" key="3">
    <citation type="submission" date="2020-12" db="UniProtKB">
        <authorList>
            <consortium name="EnsemblPlants"/>
        </authorList>
    </citation>
    <scope>IDENTIFICATION</scope>
</reference>
<evidence type="ECO:0000313" key="3">
    <source>
        <dbReference type="Proteomes" id="UP000006727"/>
    </source>
</evidence>
<name>A9RPM3_PHYPA</name>
<dbReference type="Gramene" id="Pp3c1_28900V3.1">
    <property type="protein sequence ID" value="PAC:32970484.CDS.1"/>
    <property type="gene ID" value="Pp3c1_28900"/>
</dbReference>
<dbReference type="AlphaFoldDB" id="A9RPM3"/>
<protein>
    <submittedName>
        <fullName evidence="1 2">Uncharacterized protein</fullName>
    </submittedName>
</protein>
<sequence>MKCSARHERPSPVFGRTLNVSFTHDLDGCCWTMAPDPCYAFSRFPAYMIRGTQSLRCTAFAYCLIDGSDVLTDEESSYKWNQPDQDLILMAIDGIKDLCRPSVRDAVEGCQWLE</sequence>
<dbReference type="STRING" id="3218.A9RPM3"/>
<keyword evidence="3" id="KW-1185">Reference proteome</keyword>
<dbReference type="InParanoid" id="A9RPM3"/>
<proteinExistence type="predicted"/>
<dbReference type="PaxDb" id="3218-PP1S21_375V6.1"/>
<gene>
    <name evidence="1" type="ORF">PHYPA_001321</name>
</gene>
<accession>A9RPM3</accession>
<dbReference type="HOGENOM" id="CLU_2125262_0_0_1"/>
<dbReference type="InterPro" id="IPR023299">
    <property type="entry name" value="ATPase_P-typ_cyto_dom_N"/>
</dbReference>
<evidence type="ECO:0000313" key="2">
    <source>
        <dbReference type="EnsemblPlants" id="PAC:32970484.CDS.1"/>
    </source>
</evidence>
<dbReference type="eggNOG" id="KOG0204">
    <property type="taxonomic scope" value="Eukaryota"/>
</dbReference>
<reference evidence="1 3" key="2">
    <citation type="journal article" date="2018" name="Plant J.">
        <title>The Physcomitrella patens chromosome-scale assembly reveals moss genome structure and evolution.</title>
        <authorList>
            <person name="Lang D."/>
            <person name="Ullrich K.K."/>
            <person name="Murat F."/>
            <person name="Fuchs J."/>
            <person name="Jenkins J."/>
            <person name="Haas F.B."/>
            <person name="Piednoel M."/>
            <person name="Gundlach H."/>
            <person name="Van Bel M."/>
            <person name="Meyberg R."/>
            <person name="Vives C."/>
            <person name="Morata J."/>
            <person name="Symeonidi A."/>
            <person name="Hiss M."/>
            <person name="Muchero W."/>
            <person name="Kamisugi Y."/>
            <person name="Saleh O."/>
            <person name="Blanc G."/>
            <person name="Decker E.L."/>
            <person name="van Gessel N."/>
            <person name="Grimwood J."/>
            <person name="Hayes R.D."/>
            <person name="Graham S.W."/>
            <person name="Gunter L.E."/>
            <person name="McDaniel S.F."/>
            <person name="Hoernstein S.N.W."/>
            <person name="Larsson A."/>
            <person name="Li F.W."/>
            <person name="Perroud P.F."/>
            <person name="Phillips J."/>
            <person name="Ranjan P."/>
            <person name="Rokshar D.S."/>
            <person name="Rothfels C.J."/>
            <person name="Schneider L."/>
            <person name="Shu S."/>
            <person name="Stevenson D.W."/>
            <person name="Thummler F."/>
            <person name="Tillich M."/>
            <person name="Villarreal Aguilar J.C."/>
            <person name="Widiez T."/>
            <person name="Wong G.K."/>
            <person name="Wymore A."/>
            <person name="Zhang Y."/>
            <person name="Zimmer A.D."/>
            <person name="Quatrano R.S."/>
            <person name="Mayer K.F.X."/>
            <person name="Goodstein D."/>
            <person name="Casacuberta J.M."/>
            <person name="Vandepoele K."/>
            <person name="Reski R."/>
            <person name="Cuming A.C."/>
            <person name="Tuskan G.A."/>
            <person name="Maumus F."/>
            <person name="Salse J."/>
            <person name="Schmutz J."/>
            <person name="Rensing S.A."/>
        </authorList>
    </citation>
    <scope>NUCLEOTIDE SEQUENCE [LARGE SCALE GENOMIC DNA]</scope>
    <source>
        <strain evidence="2 3">cv. Gransden 2004</strain>
    </source>
</reference>
<organism evidence="1">
    <name type="scientific">Physcomitrium patens</name>
    <name type="common">Spreading-leaved earth moss</name>
    <name type="synonym">Physcomitrella patens</name>
    <dbReference type="NCBI Taxonomy" id="3218"/>
    <lineage>
        <taxon>Eukaryota</taxon>
        <taxon>Viridiplantae</taxon>
        <taxon>Streptophyta</taxon>
        <taxon>Embryophyta</taxon>
        <taxon>Bryophyta</taxon>
        <taxon>Bryophytina</taxon>
        <taxon>Bryopsida</taxon>
        <taxon>Funariidae</taxon>
        <taxon>Funariales</taxon>
        <taxon>Funariaceae</taxon>
        <taxon>Physcomitrium</taxon>
    </lineage>
</organism>
<reference evidence="1 3" key="1">
    <citation type="journal article" date="2008" name="Science">
        <title>The Physcomitrella genome reveals evolutionary insights into the conquest of land by plants.</title>
        <authorList>
            <person name="Rensing S."/>
            <person name="Lang D."/>
            <person name="Zimmer A."/>
            <person name="Terry A."/>
            <person name="Salamov A."/>
            <person name="Shapiro H."/>
            <person name="Nishiyama T."/>
            <person name="Perroud P.-F."/>
            <person name="Lindquist E."/>
            <person name="Kamisugi Y."/>
            <person name="Tanahashi T."/>
            <person name="Sakakibara K."/>
            <person name="Fujita T."/>
            <person name="Oishi K."/>
            <person name="Shin-I T."/>
            <person name="Kuroki Y."/>
            <person name="Toyoda A."/>
            <person name="Suzuki Y."/>
            <person name="Hashimoto A."/>
            <person name="Yamaguchi K."/>
            <person name="Sugano A."/>
            <person name="Kohara Y."/>
            <person name="Fujiyama A."/>
            <person name="Anterola A."/>
            <person name="Aoki S."/>
            <person name="Ashton N."/>
            <person name="Barbazuk W.B."/>
            <person name="Barker E."/>
            <person name="Bennetzen J."/>
            <person name="Bezanilla M."/>
            <person name="Blankenship R."/>
            <person name="Cho S.H."/>
            <person name="Dutcher S."/>
            <person name="Estelle M."/>
            <person name="Fawcett J.A."/>
            <person name="Gundlach H."/>
            <person name="Hanada K."/>
            <person name="Heyl A."/>
            <person name="Hicks K.A."/>
            <person name="Hugh J."/>
            <person name="Lohr M."/>
            <person name="Mayer K."/>
            <person name="Melkozernov A."/>
            <person name="Murata T."/>
            <person name="Nelson D."/>
            <person name="Pils B."/>
            <person name="Prigge M."/>
            <person name="Reiss B."/>
            <person name="Renner T."/>
            <person name="Rombauts S."/>
            <person name="Rushton P."/>
            <person name="Sanderfoot A."/>
            <person name="Schween G."/>
            <person name="Shiu S.-H."/>
            <person name="Stueber K."/>
            <person name="Theodoulou F.L."/>
            <person name="Tu H."/>
            <person name="Van de Peer Y."/>
            <person name="Verrier P.J."/>
            <person name="Waters E."/>
            <person name="Wood A."/>
            <person name="Yang L."/>
            <person name="Cove D."/>
            <person name="Cuming A."/>
            <person name="Hasebe M."/>
            <person name="Lucas S."/>
            <person name="Mishler D.B."/>
            <person name="Reski R."/>
            <person name="Grigoriev I."/>
            <person name="Quatrano R.S."/>
            <person name="Boore J.L."/>
        </authorList>
    </citation>
    <scope>NUCLEOTIDE SEQUENCE [LARGE SCALE GENOMIC DNA]</scope>
    <source>
        <strain evidence="2 3">cv. Gransden 2004</strain>
    </source>
</reference>
<dbReference type="EMBL" id="ABEU02000001">
    <property type="protein sequence ID" value="PNR62896.1"/>
    <property type="molecule type" value="Genomic_DNA"/>
</dbReference>